<feature type="transmembrane region" description="Helical" evidence="1">
    <location>
        <begin position="12"/>
        <end position="38"/>
    </location>
</feature>
<keyword evidence="1" id="KW-0472">Membrane</keyword>
<keyword evidence="1" id="KW-1133">Transmembrane helix</keyword>
<evidence type="ECO:0000256" key="1">
    <source>
        <dbReference type="SAM" id="Phobius"/>
    </source>
</evidence>
<proteinExistence type="predicted"/>
<feature type="transmembrane region" description="Helical" evidence="1">
    <location>
        <begin position="50"/>
        <end position="68"/>
    </location>
</feature>
<evidence type="ECO:0000313" key="2">
    <source>
        <dbReference type="EMBL" id="DAE01162.1"/>
    </source>
</evidence>
<protein>
    <submittedName>
        <fullName evidence="2">Uncharacterized protein</fullName>
    </submittedName>
</protein>
<keyword evidence="1" id="KW-0812">Transmembrane</keyword>
<reference evidence="2" key="1">
    <citation type="journal article" date="2021" name="Proc. Natl. Acad. Sci. U.S.A.">
        <title>A Catalog of Tens of Thousands of Viruses from Human Metagenomes Reveals Hidden Associations with Chronic Diseases.</title>
        <authorList>
            <person name="Tisza M.J."/>
            <person name="Buck C.B."/>
        </authorList>
    </citation>
    <scope>NUCLEOTIDE SEQUENCE</scope>
    <source>
        <strain evidence="2">CtZE52</strain>
    </source>
</reference>
<accession>A0A8S5P2G2</accession>
<organism evidence="2">
    <name type="scientific">Siphoviridae sp. ctZE52</name>
    <dbReference type="NCBI Taxonomy" id="2825557"/>
    <lineage>
        <taxon>Viruses</taxon>
        <taxon>Duplodnaviria</taxon>
        <taxon>Heunggongvirae</taxon>
        <taxon>Uroviricota</taxon>
        <taxon>Caudoviricetes</taxon>
    </lineage>
</organism>
<name>A0A8S5P2G2_9CAUD</name>
<sequence>MNEIYWITRLDAIQTLAIIAVFILGILTSIYILGWFIEDDFENDSKFKDMAIKCAAYISIPIFLLVFIPSKRDMLMIIGIGGTIEYLKSNDTAKELPDKVIMAIDKLLDDTIEEENE</sequence>
<dbReference type="EMBL" id="BK015320">
    <property type="protein sequence ID" value="DAE01162.1"/>
    <property type="molecule type" value="Genomic_DNA"/>
</dbReference>